<feature type="compositionally biased region" description="Basic and acidic residues" evidence="1">
    <location>
        <begin position="31"/>
        <end position="41"/>
    </location>
</feature>
<feature type="region of interest" description="Disordered" evidence="1">
    <location>
        <begin position="18"/>
        <end position="68"/>
    </location>
</feature>
<keyword evidence="3" id="KW-1185">Reference proteome</keyword>
<gene>
    <name evidence="2" type="ORF">RFI_17169</name>
</gene>
<protein>
    <submittedName>
        <fullName evidence="2">Uncharacterized protein</fullName>
    </submittedName>
</protein>
<accession>X6N1V2</accession>
<feature type="compositionally biased region" description="Polar residues" evidence="1">
    <location>
        <begin position="19"/>
        <end position="28"/>
    </location>
</feature>
<evidence type="ECO:0000256" key="1">
    <source>
        <dbReference type="SAM" id="MobiDB-lite"/>
    </source>
</evidence>
<reference evidence="2 3" key="1">
    <citation type="journal article" date="2013" name="Curr. Biol.">
        <title>The Genome of the Foraminiferan Reticulomyxa filosa.</title>
        <authorList>
            <person name="Glockner G."/>
            <person name="Hulsmann N."/>
            <person name="Schleicher M."/>
            <person name="Noegel A.A."/>
            <person name="Eichinger L."/>
            <person name="Gallinger C."/>
            <person name="Pawlowski J."/>
            <person name="Sierra R."/>
            <person name="Euteneuer U."/>
            <person name="Pillet L."/>
            <person name="Moustafa A."/>
            <person name="Platzer M."/>
            <person name="Groth M."/>
            <person name="Szafranski K."/>
            <person name="Schliwa M."/>
        </authorList>
    </citation>
    <scope>NUCLEOTIDE SEQUENCE [LARGE SCALE GENOMIC DNA]</scope>
</reference>
<dbReference type="EMBL" id="ASPP01013000">
    <property type="protein sequence ID" value="ETO20051.1"/>
    <property type="molecule type" value="Genomic_DNA"/>
</dbReference>
<dbReference type="Proteomes" id="UP000023152">
    <property type="component" value="Unassembled WGS sequence"/>
</dbReference>
<name>X6N1V2_RETFI</name>
<evidence type="ECO:0000313" key="3">
    <source>
        <dbReference type="Proteomes" id="UP000023152"/>
    </source>
</evidence>
<proteinExistence type="predicted"/>
<comment type="caution">
    <text evidence="2">The sequence shown here is derived from an EMBL/GenBank/DDBJ whole genome shotgun (WGS) entry which is preliminary data.</text>
</comment>
<sequence length="107" mass="11576">MQTFVQTIKMNKDLIRNASRISGENGQAATLEDHAQRETKAKSTGVQNSGKDQEGVDITSASGVGGAKNKQMNDLLASQNCAEQVKQYLREKGVATGNTDSKELEEF</sequence>
<dbReference type="AlphaFoldDB" id="X6N1V2"/>
<organism evidence="2 3">
    <name type="scientific">Reticulomyxa filosa</name>
    <dbReference type="NCBI Taxonomy" id="46433"/>
    <lineage>
        <taxon>Eukaryota</taxon>
        <taxon>Sar</taxon>
        <taxon>Rhizaria</taxon>
        <taxon>Retaria</taxon>
        <taxon>Foraminifera</taxon>
        <taxon>Monothalamids</taxon>
        <taxon>Reticulomyxidae</taxon>
        <taxon>Reticulomyxa</taxon>
    </lineage>
</organism>
<evidence type="ECO:0000313" key="2">
    <source>
        <dbReference type="EMBL" id="ETO20051.1"/>
    </source>
</evidence>